<protein>
    <submittedName>
        <fullName evidence="1">Uncharacterized protein</fullName>
    </submittedName>
</protein>
<dbReference type="EMBL" id="HBUF01051596">
    <property type="protein sequence ID" value="CAG6622028.1"/>
    <property type="molecule type" value="Transcribed_RNA"/>
</dbReference>
<proteinExistence type="predicted"/>
<reference evidence="1" key="1">
    <citation type="submission" date="2021-05" db="EMBL/GenBank/DDBJ databases">
        <authorList>
            <person name="Alioto T."/>
            <person name="Alioto T."/>
            <person name="Gomez Garrido J."/>
        </authorList>
    </citation>
    <scope>NUCLEOTIDE SEQUENCE</scope>
</reference>
<sequence>MVTATTGSGLQPWLFSTRHNAFTITGTMRLYLTFSTRTRSGRNCLWMRFATRALRGSRDQSDSTTTSGKRTFFLSNFKMVGVKSRSVSSTPSHTIWTWNGGIPSGGKKAVVHLWIEPYPSRNTLTSSWESIWRLQSVRRLGLRLLPYFCSSTSNIATKDTSKCHPPI</sequence>
<name>A0A8D8M4Q9_9HEMI</name>
<dbReference type="EMBL" id="HBUF01051594">
    <property type="protein sequence ID" value="CAG6622024.1"/>
    <property type="molecule type" value="Transcribed_RNA"/>
</dbReference>
<evidence type="ECO:0000313" key="1">
    <source>
        <dbReference type="EMBL" id="CAG6622024.1"/>
    </source>
</evidence>
<organism evidence="1">
    <name type="scientific">Cacopsylla melanoneura</name>
    <dbReference type="NCBI Taxonomy" id="428564"/>
    <lineage>
        <taxon>Eukaryota</taxon>
        <taxon>Metazoa</taxon>
        <taxon>Ecdysozoa</taxon>
        <taxon>Arthropoda</taxon>
        <taxon>Hexapoda</taxon>
        <taxon>Insecta</taxon>
        <taxon>Pterygota</taxon>
        <taxon>Neoptera</taxon>
        <taxon>Paraneoptera</taxon>
        <taxon>Hemiptera</taxon>
        <taxon>Sternorrhyncha</taxon>
        <taxon>Psylloidea</taxon>
        <taxon>Psyllidae</taxon>
        <taxon>Psyllinae</taxon>
        <taxon>Cacopsylla</taxon>
    </lineage>
</organism>
<accession>A0A8D8M4Q9</accession>
<dbReference type="AlphaFoldDB" id="A0A8D8M4Q9"/>
<dbReference type="EMBL" id="HBUF01051595">
    <property type="protein sequence ID" value="CAG6622026.1"/>
    <property type="molecule type" value="Transcribed_RNA"/>
</dbReference>